<organism evidence="1">
    <name type="scientific">Arundo donax</name>
    <name type="common">Giant reed</name>
    <name type="synonym">Donax arundinaceus</name>
    <dbReference type="NCBI Taxonomy" id="35708"/>
    <lineage>
        <taxon>Eukaryota</taxon>
        <taxon>Viridiplantae</taxon>
        <taxon>Streptophyta</taxon>
        <taxon>Embryophyta</taxon>
        <taxon>Tracheophyta</taxon>
        <taxon>Spermatophyta</taxon>
        <taxon>Magnoliopsida</taxon>
        <taxon>Liliopsida</taxon>
        <taxon>Poales</taxon>
        <taxon>Poaceae</taxon>
        <taxon>PACMAD clade</taxon>
        <taxon>Arundinoideae</taxon>
        <taxon>Arundineae</taxon>
        <taxon>Arundo</taxon>
    </lineage>
</organism>
<sequence length="69" mass="8120">MILMQEIPMHVWCQFAECVEELKNETIKEYKTDKFTLHKDKGQCLPEATCGKEEVVSDVKLIPLLFQYK</sequence>
<dbReference type="AlphaFoldDB" id="A0A0A9MGF5"/>
<name>A0A0A9MGF5_ARUDO</name>
<dbReference type="EMBL" id="GBRH01208507">
    <property type="protein sequence ID" value="JAD89388.1"/>
    <property type="molecule type" value="Transcribed_RNA"/>
</dbReference>
<proteinExistence type="predicted"/>
<reference evidence="1" key="2">
    <citation type="journal article" date="2015" name="Data Brief">
        <title>Shoot transcriptome of the giant reed, Arundo donax.</title>
        <authorList>
            <person name="Barrero R.A."/>
            <person name="Guerrero F.D."/>
            <person name="Moolhuijzen P."/>
            <person name="Goolsby J.A."/>
            <person name="Tidwell J."/>
            <person name="Bellgard S.E."/>
            <person name="Bellgard M.I."/>
        </authorList>
    </citation>
    <scope>NUCLEOTIDE SEQUENCE</scope>
    <source>
        <tissue evidence="1">Shoot tissue taken approximately 20 cm above the soil surface</tissue>
    </source>
</reference>
<accession>A0A0A9MGF5</accession>
<reference evidence="1" key="1">
    <citation type="submission" date="2014-09" db="EMBL/GenBank/DDBJ databases">
        <authorList>
            <person name="Magalhaes I.L.F."/>
            <person name="Oliveira U."/>
            <person name="Santos F.R."/>
            <person name="Vidigal T.H.D.A."/>
            <person name="Brescovit A.D."/>
            <person name="Santos A.J."/>
        </authorList>
    </citation>
    <scope>NUCLEOTIDE SEQUENCE</scope>
    <source>
        <tissue evidence="1">Shoot tissue taken approximately 20 cm above the soil surface</tissue>
    </source>
</reference>
<protein>
    <submittedName>
        <fullName evidence="1">Uncharacterized protein</fullName>
    </submittedName>
</protein>
<evidence type="ECO:0000313" key="1">
    <source>
        <dbReference type="EMBL" id="JAD89388.1"/>
    </source>
</evidence>